<comment type="caution">
    <text evidence="1">The sequence shown here is derived from an EMBL/GenBank/DDBJ whole genome shotgun (WGS) entry which is preliminary data.</text>
</comment>
<reference evidence="1 2" key="1">
    <citation type="submission" date="2019-07" db="EMBL/GenBank/DDBJ databases">
        <title>Serratia strains were isolated from fresh produce.</title>
        <authorList>
            <person name="Cho G.-S."/>
            <person name="Stein M."/>
            <person name="Lee W."/>
            <person name="Suh S.H."/>
            <person name="Franz C.M.A.P."/>
        </authorList>
    </citation>
    <scope>NUCLEOTIDE SEQUENCE [LARGE SCALE GENOMIC DNA]</scope>
    <source>
        <strain evidence="1 2">S17</strain>
    </source>
</reference>
<gene>
    <name evidence="1" type="ORF">FOT63_23820</name>
</gene>
<protein>
    <submittedName>
        <fullName evidence="1">Uncharacterized protein</fullName>
    </submittedName>
</protein>
<dbReference type="EMBL" id="VOUP01000026">
    <property type="protein sequence ID" value="TXE24306.1"/>
    <property type="molecule type" value="Genomic_DNA"/>
</dbReference>
<proteinExistence type="predicted"/>
<dbReference type="Proteomes" id="UP000321307">
    <property type="component" value="Unassembled WGS sequence"/>
</dbReference>
<sequence length="741" mass="83651">METRYPIRQANGKDFDSQEEILTLLRQEKHGRWLSGSNDMWHGGIHISRNTAPWSVLTPDTGDDAVPLQCIASGELVAWRVCQDYVMGNLGDKPLQYSPSFLLVRSVHKPTKDSSTWLCFYTLYMHLAPLSCYPKWSVYQVTPKGNGFIMRQYSGSEVPGQTAPPEVSHKARLHSGEQVLIERQETFLLHSGQAEVFGLAQKMKDGAPVGDKFWISARPAFVEPVGEQYGYLPGWMSVALKTGQFDTVVCPKVMTAIKAGDAIGFLGKEEVPDEFCNVTADWFSHIEVLSNDGRMPLFLNNPAQLHTGRQFLLIPEGKQLYQREEKGSSHIFEPAGLTNRGDATDIIPAESATSATDSASVVYLQICPGTWIRKDDVETVSQNDLAKLKFKAVGQEPVKNQLRSLEQQWVIDAFRWLSSQLWGGRDLESGQLQAYYTRMADELEKGNIPQGAIDRYRSSISNALHHWNPYIDFFLRRLVVKHESEWHGGSTNPKWNSVLATMTGESLAYVKQWLDAHEWMSQVPEFNKDEAVWHFHPVEFLAVISFVDHSEIDKVLSSQYLAIKNRKTIYNKAYPQLEIPRKYIYRLVILDGELYILYPLDESLSPVIPSGKLTIVVLAEEPGCVYAFQHNEIFSDTELRNKASGPINYGHSSLAYKNNGLEIVFELGDTSINRLSKAAKPVLIAGHAYFPEDDNPVFGGGVLIYWDNDSGHYKPTEEEILNNQTGYLSKILPMSKFRPFE</sequence>
<organism evidence="1 2">
    <name type="scientific">Serratia ureilytica</name>
    <dbReference type="NCBI Taxonomy" id="300181"/>
    <lineage>
        <taxon>Bacteria</taxon>
        <taxon>Pseudomonadati</taxon>
        <taxon>Pseudomonadota</taxon>
        <taxon>Gammaproteobacteria</taxon>
        <taxon>Enterobacterales</taxon>
        <taxon>Yersiniaceae</taxon>
        <taxon>Serratia</taxon>
    </lineage>
</organism>
<dbReference type="AlphaFoldDB" id="A0A9X9BZ00"/>
<evidence type="ECO:0000313" key="1">
    <source>
        <dbReference type="EMBL" id="TXE24306.1"/>
    </source>
</evidence>
<accession>A0A9X9BZ00</accession>
<name>A0A9X9BZ00_9GAMM</name>
<evidence type="ECO:0000313" key="2">
    <source>
        <dbReference type="Proteomes" id="UP000321307"/>
    </source>
</evidence>
<dbReference type="RefSeq" id="WP_147839122.1">
    <property type="nucleotide sequence ID" value="NZ_VOUP01000026.1"/>
</dbReference>